<evidence type="ECO:0000313" key="1">
    <source>
        <dbReference type="EMBL" id="USE78087.1"/>
    </source>
</evidence>
<sequence length="208" mass="23183">MTQAAQTELPAGYMQDAHGRLVPESMVKPIDRARDQVVGELIAMAKAQSRVLADLKKRVFGDVEAFISMSAEEYGAKVGGAKGNVTLYSFDGRYKVQIARADNITFDERLQAAKAMIDELVAEWTADSRPEIQAIIQNAFDTDKEGNLNTGRILSLRRLDIQDARWKQAMFAISDSVQVVGTKTYVRFYERIGDTEKYQPISLDIATV</sequence>
<dbReference type="InterPro" id="IPR021505">
    <property type="entry name" value="Phage_B3_Orf6"/>
</dbReference>
<keyword evidence="2" id="KW-1185">Reference proteome</keyword>
<proteinExistence type="predicted"/>
<protein>
    <submittedName>
        <fullName evidence="1">DUF3164 family protein</fullName>
    </submittedName>
</protein>
<gene>
    <name evidence="1" type="ORF">NDR89_03300</name>
</gene>
<dbReference type="Pfam" id="PF11363">
    <property type="entry name" value="DUF3164"/>
    <property type="match status" value="1"/>
</dbReference>
<dbReference type="Proteomes" id="UP001056648">
    <property type="component" value="Chromosome 1"/>
</dbReference>
<name>A0ABY4VP48_9BURK</name>
<evidence type="ECO:0000313" key="2">
    <source>
        <dbReference type="Proteomes" id="UP001056648"/>
    </source>
</evidence>
<reference evidence="1" key="1">
    <citation type="submission" date="2022-06" db="EMBL/GenBank/DDBJ databases">
        <title>Complete genome sequence and characterization of Cupriavidus gilardii QJ1 isolated from contaminating cells.</title>
        <authorList>
            <person name="Qi J."/>
        </authorList>
    </citation>
    <scope>NUCLEOTIDE SEQUENCE</scope>
    <source>
        <strain evidence="1">QJ1</strain>
    </source>
</reference>
<dbReference type="EMBL" id="CP098735">
    <property type="protein sequence ID" value="USE78087.1"/>
    <property type="molecule type" value="Genomic_DNA"/>
</dbReference>
<organism evidence="1 2">
    <name type="scientific">Cupriavidus gilardii</name>
    <dbReference type="NCBI Taxonomy" id="82541"/>
    <lineage>
        <taxon>Bacteria</taxon>
        <taxon>Pseudomonadati</taxon>
        <taxon>Pseudomonadota</taxon>
        <taxon>Betaproteobacteria</taxon>
        <taxon>Burkholderiales</taxon>
        <taxon>Burkholderiaceae</taxon>
        <taxon>Cupriavidus</taxon>
    </lineage>
</organism>
<accession>A0ABY4VP48</accession>
<dbReference type="RefSeq" id="WP_174107077.1">
    <property type="nucleotide sequence ID" value="NZ_CP098735.1"/>
</dbReference>